<dbReference type="InterPro" id="IPR002925">
    <property type="entry name" value="Dienelactn_hydro"/>
</dbReference>
<evidence type="ECO:0000313" key="3">
    <source>
        <dbReference type="Proteomes" id="UP000462410"/>
    </source>
</evidence>
<dbReference type="AlphaFoldDB" id="A0A8T6A1V9"/>
<dbReference type="Proteomes" id="UP000462410">
    <property type="component" value="Unassembled WGS sequence"/>
</dbReference>
<protein>
    <submittedName>
        <fullName evidence="2">Carboxymethylenebutenolidase</fullName>
    </submittedName>
</protein>
<name>A0A8T6A1V9_ECOLX</name>
<dbReference type="EMBL" id="WTRC01000642">
    <property type="protein sequence ID" value="MWT23969.1"/>
    <property type="molecule type" value="Genomic_DNA"/>
</dbReference>
<sequence>PSYHAESAKDGWQRMLEWFKQYGGKKSL</sequence>
<gene>
    <name evidence="2" type="ORF">GP965_24115</name>
</gene>
<reference evidence="2 3" key="1">
    <citation type="submission" date="2019-12" db="EMBL/GenBank/DDBJ databases">
        <title>Enteriobacteria Tanzani isolates_8377-8380.</title>
        <authorList>
            <person name="Subbiah M."/>
            <person name="Call D."/>
        </authorList>
    </citation>
    <scope>NUCLEOTIDE SEQUENCE [LARGE SCALE GENOMIC DNA]</scope>
    <source>
        <strain evidence="2 3">8378wH8</strain>
    </source>
</reference>
<organism evidence="2 3">
    <name type="scientific">Escherichia coli</name>
    <dbReference type="NCBI Taxonomy" id="562"/>
    <lineage>
        <taxon>Bacteria</taxon>
        <taxon>Pseudomonadati</taxon>
        <taxon>Pseudomonadota</taxon>
        <taxon>Gammaproteobacteria</taxon>
        <taxon>Enterobacterales</taxon>
        <taxon>Enterobacteriaceae</taxon>
        <taxon>Escherichia</taxon>
    </lineage>
</organism>
<proteinExistence type="predicted"/>
<feature type="non-terminal residue" evidence="2">
    <location>
        <position position="1"/>
    </location>
</feature>
<evidence type="ECO:0000313" key="2">
    <source>
        <dbReference type="EMBL" id="MWT23969.1"/>
    </source>
</evidence>
<comment type="caution">
    <text evidence="2">The sequence shown here is derived from an EMBL/GenBank/DDBJ whole genome shotgun (WGS) entry which is preliminary data.</text>
</comment>
<feature type="domain" description="Dienelactone hydrolase" evidence="1">
    <location>
        <begin position="2"/>
        <end position="22"/>
    </location>
</feature>
<accession>A0A8T6A1V9</accession>
<evidence type="ECO:0000259" key="1">
    <source>
        <dbReference type="Pfam" id="PF01738"/>
    </source>
</evidence>
<dbReference type="Pfam" id="PF01738">
    <property type="entry name" value="DLH"/>
    <property type="match status" value="1"/>
</dbReference>
<dbReference type="GO" id="GO:0016787">
    <property type="term" value="F:hydrolase activity"/>
    <property type="evidence" value="ECO:0007669"/>
    <property type="project" value="InterPro"/>
</dbReference>